<dbReference type="Proteomes" id="UP000297951">
    <property type="component" value="Unassembled WGS sequence"/>
</dbReference>
<gene>
    <name evidence="3" type="ORF">E4U03_04765</name>
</gene>
<reference evidence="3 4" key="1">
    <citation type="submission" date="2019-03" db="EMBL/GenBank/DDBJ databases">
        <title>Diversity of the mouse oral microbiome.</title>
        <authorList>
            <person name="Joseph S."/>
            <person name="Aduse-Opoku J."/>
            <person name="Curtis M."/>
            <person name="Wade W."/>
            <person name="Hashim A."/>
        </authorList>
    </citation>
    <scope>NUCLEOTIDE SEQUENCE [LARGE SCALE GENOMIC DNA]</scope>
    <source>
        <strain evidence="4">irhom_31</strain>
    </source>
</reference>
<evidence type="ECO:0000313" key="4">
    <source>
        <dbReference type="Proteomes" id="UP000297951"/>
    </source>
</evidence>
<feature type="region of interest" description="Disordered" evidence="1">
    <location>
        <begin position="26"/>
        <end position="55"/>
    </location>
</feature>
<proteinExistence type="predicted"/>
<feature type="chain" id="PRO_5021362316" evidence="2">
    <location>
        <begin position="28"/>
        <end position="138"/>
    </location>
</feature>
<name>A0A4Y9F5H2_9MICC</name>
<sequence>MTRRPAAGWVLLPALLLLGGCAGTAPASAPDATEPAPAPVVGATPKPKPAPKFHYTSREPVIGAYITTNGTPRAERAGWSTGPTSTEGTWYAHGTATDALLISSTATVTRIVWVLPDGSQRVQQGDLTYYNPETGIYE</sequence>
<organism evidence="3 4">
    <name type="scientific">Rothia nasimurium</name>
    <dbReference type="NCBI Taxonomy" id="85336"/>
    <lineage>
        <taxon>Bacteria</taxon>
        <taxon>Bacillati</taxon>
        <taxon>Actinomycetota</taxon>
        <taxon>Actinomycetes</taxon>
        <taxon>Micrococcales</taxon>
        <taxon>Micrococcaceae</taxon>
        <taxon>Rothia</taxon>
    </lineage>
</organism>
<dbReference type="EMBL" id="SPQC01000012">
    <property type="protein sequence ID" value="TFU22931.1"/>
    <property type="molecule type" value="Genomic_DNA"/>
</dbReference>
<protein>
    <submittedName>
        <fullName evidence="3">Uncharacterized protein</fullName>
    </submittedName>
</protein>
<evidence type="ECO:0000256" key="1">
    <source>
        <dbReference type="SAM" id="MobiDB-lite"/>
    </source>
</evidence>
<feature type="signal peptide" evidence="2">
    <location>
        <begin position="1"/>
        <end position="27"/>
    </location>
</feature>
<comment type="caution">
    <text evidence="3">The sequence shown here is derived from an EMBL/GenBank/DDBJ whole genome shotgun (WGS) entry which is preliminary data.</text>
</comment>
<keyword evidence="2" id="KW-0732">Signal</keyword>
<dbReference type="RefSeq" id="WP_135011995.1">
    <property type="nucleotide sequence ID" value="NZ_JADGLK010000012.1"/>
</dbReference>
<dbReference type="AlphaFoldDB" id="A0A4Y9F5H2"/>
<dbReference type="PROSITE" id="PS51257">
    <property type="entry name" value="PROKAR_LIPOPROTEIN"/>
    <property type="match status" value="1"/>
</dbReference>
<evidence type="ECO:0000313" key="3">
    <source>
        <dbReference type="EMBL" id="TFU22931.1"/>
    </source>
</evidence>
<evidence type="ECO:0000256" key="2">
    <source>
        <dbReference type="SAM" id="SignalP"/>
    </source>
</evidence>
<accession>A0A4Y9F5H2</accession>